<accession>A0A1L9NEH3</accession>
<dbReference type="Proteomes" id="UP000184304">
    <property type="component" value="Unassembled WGS sequence"/>
</dbReference>
<protein>
    <submittedName>
        <fullName evidence="3">Uncharacterized protein</fullName>
    </submittedName>
</protein>
<evidence type="ECO:0000256" key="2">
    <source>
        <dbReference type="SAM" id="SignalP"/>
    </source>
</evidence>
<dbReference type="AlphaFoldDB" id="A0A1L9NEH3"/>
<feature type="chain" id="PRO_5009887123" evidence="2">
    <location>
        <begin position="18"/>
        <end position="59"/>
    </location>
</feature>
<keyword evidence="4" id="KW-1185">Reference proteome</keyword>
<proteinExistence type="predicted"/>
<evidence type="ECO:0000313" key="3">
    <source>
        <dbReference type="EMBL" id="OJI87667.1"/>
    </source>
</evidence>
<sequence length="59" mass="6588">MASLLKWVRAFVYSILAELSQTPRCFPTTRFTANPASTILRNSTSTPTGKGHYCPINNR</sequence>
<feature type="region of interest" description="Disordered" evidence="1">
    <location>
        <begin position="39"/>
        <end position="59"/>
    </location>
</feature>
<gene>
    <name evidence="3" type="ORF">ASPTUDRAFT_51301</name>
</gene>
<reference evidence="4" key="1">
    <citation type="journal article" date="2017" name="Genome Biol.">
        <title>Comparative genomics reveals high biological diversity and specific adaptations in the industrially and medically important fungal genus Aspergillus.</title>
        <authorList>
            <person name="de Vries R.P."/>
            <person name="Riley R."/>
            <person name="Wiebenga A."/>
            <person name="Aguilar-Osorio G."/>
            <person name="Amillis S."/>
            <person name="Uchima C.A."/>
            <person name="Anderluh G."/>
            <person name="Asadollahi M."/>
            <person name="Askin M."/>
            <person name="Barry K."/>
            <person name="Battaglia E."/>
            <person name="Bayram O."/>
            <person name="Benocci T."/>
            <person name="Braus-Stromeyer S.A."/>
            <person name="Caldana C."/>
            <person name="Canovas D."/>
            <person name="Cerqueira G.C."/>
            <person name="Chen F."/>
            <person name="Chen W."/>
            <person name="Choi C."/>
            <person name="Clum A."/>
            <person name="Dos Santos R.A."/>
            <person name="Damasio A.R."/>
            <person name="Diallinas G."/>
            <person name="Emri T."/>
            <person name="Fekete E."/>
            <person name="Flipphi M."/>
            <person name="Freyberg S."/>
            <person name="Gallo A."/>
            <person name="Gournas C."/>
            <person name="Habgood R."/>
            <person name="Hainaut M."/>
            <person name="Harispe M.L."/>
            <person name="Henrissat B."/>
            <person name="Hilden K.S."/>
            <person name="Hope R."/>
            <person name="Hossain A."/>
            <person name="Karabika E."/>
            <person name="Karaffa L."/>
            <person name="Karanyi Z."/>
            <person name="Krasevec N."/>
            <person name="Kuo A."/>
            <person name="Kusch H."/>
            <person name="LaButti K."/>
            <person name="Lagendijk E.L."/>
            <person name="Lapidus A."/>
            <person name="Levasseur A."/>
            <person name="Lindquist E."/>
            <person name="Lipzen A."/>
            <person name="Logrieco A.F."/>
            <person name="MacCabe A."/>
            <person name="Maekelae M.R."/>
            <person name="Malavazi I."/>
            <person name="Melin P."/>
            <person name="Meyer V."/>
            <person name="Mielnichuk N."/>
            <person name="Miskei M."/>
            <person name="Molnar A.P."/>
            <person name="Mule G."/>
            <person name="Ngan C.Y."/>
            <person name="Orejas M."/>
            <person name="Orosz E."/>
            <person name="Ouedraogo J.P."/>
            <person name="Overkamp K.M."/>
            <person name="Park H.-S."/>
            <person name="Perrone G."/>
            <person name="Piumi F."/>
            <person name="Punt P.J."/>
            <person name="Ram A.F."/>
            <person name="Ramon A."/>
            <person name="Rauscher S."/>
            <person name="Record E."/>
            <person name="Riano-Pachon D.M."/>
            <person name="Robert V."/>
            <person name="Roehrig J."/>
            <person name="Ruller R."/>
            <person name="Salamov A."/>
            <person name="Salih N.S."/>
            <person name="Samson R.A."/>
            <person name="Sandor E."/>
            <person name="Sanguinetti M."/>
            <person name="Schuetze T."/>
            <person name="Sepcic K."/>
            <person name="Shelest E."/>
            <person name="Sherlock G."/>
            <person name="Sophianopoulou V."/>
            <person name="Squina F.M."/>
            <person name="Sun H."/>
            <person name="Susca A."/>
            <person name="Todd R.B."/>
            <person name="Tsang A."/>
            <person name="Unkles S.E."/>
            <person name="van de Wiele N."/>
            <person name="van Rossen-Uffink D."/>
            <person name="Oliveira J.V."/>
            <person name="Vesth T.C."/>
            <person name="Visser J."/>
            <person name="Yu J.-H."/>
            <person name="Zhou M."/>
            <person name="Andersen M.R."/>
            <person name="Archer D.B."/>
            <person name="Baker S.E."/>
            <person name="Benoit I."/>
            <person name="Brakhage A.A."/>
            <person name="Braus G.H."/>
            <person name="Fischer R."/>
            <person name="Frisvad J.C."/>
            <person name="Goldman G.H."/>
            <person name="Houbraken J."/>
            <person name="Oakley B."/>
            <person name="Pocsi I."/>
            <person name="Scazzocchio C."/>
            <person name="Seiboth B."/>
            <person name="vanKuyk P.A."/>
            <person name="Wortman J."/>
            <person name="Dyer P.S."/>
            <person name="Grigoriev I.V."/>
        </authorList>
    </citation>
    <scope>NUCLEOTIDE SEQUENCE [LARGE SCALE GENOMIC DNA]</scope>
    <source>
        <strain evidence="4">CBS 134.48</strain>
    </source>
</reference>
<dbReference type="EMBL" id="KV878181">
    <property type="protein sequence ID" value="OJI87667.1"/>
    <property type="molecule type" value="Genomic_DNA"/>
</dbReference>
<organism evidence="3 4">
    <name type="scientific">Aspergillus tubingensis (strain CBS 134.48)</name>
    <dbReference type="NCBI Taxonomy" id="767770"/>
    <lineage>
        <taxon>Eukaryota</taxon>
        <taxon>Fungi</taxon>
        <taxon>Dikarya</taxon>
        <taxon>Ascomycota</taxon>
        <taxon>Pezizomycotina</taxon>
        <taxon>Eurotiomycetes</taxon>
        <taxon>Eurotiomycetidae</taxon>
        <taxon>Eurotiales</taxon>
        <taxon>Aspergillaceae</taxon>
        <taxon>Aspergillus</taxon>
        <taxon>Aspergillus subgen. Circumdati</taxon>
    </lineage>
</organism>
<feature type="signal peptide" evidence="2">
    <location>
        <begin position="1"/>
        <end position="17"/>
    </location>
</feature>
<evidence type="ECO:0000313" key="4">
    <source>
        <dbReference type="Proteomes" id="UP000184304"/>
    </source>
</evidence>
<dbReference type="VEuPathDB" id="FungiDB:ASPTUDRAFT_51301"/>
<evidence type="ECO:0000256" key="1">
    <source>
        <dbReference type="SAM" id="MobiDB-lite"/>
    </source>
</evidence>
<name>A0A1L9NEH3_ASPTC</name>
<feature type="compositionally biased region" description="Polar residues" evidence="1">
    <location>
        <begin position="39"/>
        <end position="48"/>
    </location>
</feature>
<keyword evidence="2" id="KW-0732">Signal</keyword>